<proteinExistence type="predicted"/>
<accession>A0AAV1DL54</accession>
<feature type="signal peptide" evidence="1">
    <location>
        <begin position="1"/>
        <end position="22"/>
    </location>
</feature>
<keyword evidence="1" id="KW-0732">Signal</keyword>
<dbReference type="Proteomes" id="UP001161247">
    <property type="component" value="Chromosome 6"/>
</dbReference>
<evidence type="ECO:0000313" key="2">
    <source>
        <dbReference type="EMBL" id="CAI9108546.1"/>
    </source>
</evidence>
<dbReference type="EMBL" id="OX459123">
    <property type="protein sequence ID" value="CAI9108546.1"/>
    <property type="molecule type" value="Genomic_DNA"/>
</dbReference>
<sequence length="137" mass="14860">MMSKLPSYIFLFLLIASGIAVAMEDESDQNITAAKGCMMKPSPRKLLIHSQVSGENCTQSNQDLGLEIGAEEDGATGLISPKVSSRKMPLLFYKMLGIRDDHDHGQNCAILNQSCVFDACCSGCECLGFMLWCVGDC</sequence>
<feature type="chain" id="PRO_5043807658" evidence="1">
    <location>
        <begin position="23"/>
        <end position="137"/>
    </location>
</feature>
<protein>
    <submittedName>
        <fullName evidence="2">OLC1v1008173C1</fullName>
    </submittedName>
</protein>
<gene>
    <name evidence="2" type="ORF">OLC1_LOCUS16618</name>
</gene>
<organism evidence="2 3">
    <name type="scientific">Oldenlandia corymbosa var. corymbosa</name>
    <dbReference type="NCBI Taxonomy" id="529605"/>
    <lineage>
        <taxon>Eukaryota</taxon>
        <taxon>Viridiplantae</taxon>
        <taxon>Streptophyta</taxon>
        <taxon>Embryophyta</taxon>
        <taxon>Tracheophyta</taxon>
        <taxon>Spermatophyta</taxon>
        <taxon>Magnoliopsida</taxon>
        <taxon>eudicotyledons</taxon>
        <taxon>Gunneridae</taxon>
        <taxon>Pentapetalae</taxon>
        <taxon>asterids</taxon>
        <taxon>lamiids</taxon>
        <taxon>Gentianales</taxon>
        <taxon>Rubiaceae</taxon>
        <taxon>Rubioideae</taxon>
        <taxon>Spermacoceae</taxon>
        <taxon>Hedyotis-Oldenlandia complex</taxon>
        <taxon>Oldenlandia</taxon>
    </lineage>
</organism>
<evidence type="ECO:0000256" key="1">
    <source>
        <dbReference type="SAM" id="SignalP"/>
    </source>
</evidence>
<name>A0AAV1DL54_OLDCO</name>
<keyword evidence="3" id="KW-1185">Reference proteome</keyword>
<evidence type="ECO:0000313" key="3">
    <source>
        <dbReference type="Proteomes" id="UP001161247"/>
    </source>
</evidence>
<reference evidence="2" key="1">
    <citation type="submission" date="2023-03" db="EMBL/GenBank/DDBJ databases">
        <authorList>
            <person name="Julca I."/>
        </authorList>
    </citation>
    <scope>NUCLEOTIDE SEQUENCE</scope>
</reference>
<dbReference type="AlphaFoldDB" id="A0AAV1DL54"/>